<sequence length="149" mass="17385">MPSSNAKNPQIEAAMQEGSMRLDSLIETFSSLLSENIKTLIPSENIKVEFNKYYRQPSLTINDVQIDNSEFDLYSKNGYYIIKEFHNEIGNYLKEKFEGLEWNVNIFPAIVHIEMIYNIDYNAIRKYSKKIGGAAELKFFDFILLFTLF</sequence>
<dbReference type="VEuPathDB" id="FungiDB:RhiirA1_541375"/>
<protein>
    <submittedName>
        <fullName evidence="1">Uncharacterized protein</fullName>
    </submittedName>
</protein>
<reference evidence="1 2" key="1">
    <citation type="submission" date="2016-04" db="EMBL/GenBank/DDBJ databases">
        <title>Genome analyses suggest a sexual origin of heterokaryosis in a supposedly ancient asexual fungus.</title>
        <authorList>
            <person name="Ropars J."/>
            <person name="Sedzielewska K."/>
            <person name="Noel J."/>
            <person name="Charron P."/>
            <person name="Farinelli L."/>
            <person name="Marton T."/>
            <person name="Kruger M."/>
            <person name="Pelin A."/>
            <person name="Brachmann A."/>
            <person name="Corradi N."/>
        </authorList>
    </citation>
    <scope>NUCLEOTIDE SEQUENCE [LARGE SCALE GENOMIC DNA]</scope>
    <source>
        <strain evidence="1 2">A5</strain>
    </source>
</reference>
<gene>
    <name evidence="1" type="ORF">RhiirA5_396221</name>
</gene>
<dbReference type="VEuPathDB" id="FungiDB:FUN_012591"/>
<evidence type="ECO:0000313" key="2">
    <source>
        <dbReference type="Proteomes" id="UP000232722"/>
    </source>
</evidence>
<comment type="caution">
    <text evidence="1">The sequence shown here is derived from an EMBL/GenBank/DDBJ whole genome shotgun (WGS) entry which is preliminary data.</text>
</comment>
<organism evidence="1 2">
    <name type="scientific">Rhizophagus irregularis</name>
    <dbReference type="NCBI Taxonomy" id="588596"/>
    <lineage>
        <taxon>Eukaryota</taxon>
        <taxon>Fungi</taxon>
        <taxon>Fungi incertae sedis</taxon>
        <taxon>Mucoromycota</taxon>
        <taxon>Glomeromycotina</taxon>
        <taxon>Glomeromycetes</taxon>
        <taxon>Glomerales</taxon>
        <taxon>Glomeraceae</taxon>
        <taxon>Rhizophagus</taxon>
    </lineage>
</organism>
<name>A0A2N0Q2Z3_9GLOM</name>
<evidence type="ECO:0000313" key="1">
    <source>
        <dbReference type="EMBL" id="PKC13473.1"/>
    </source>
</evidence>
<reference evidence="1 2" key="2">
    <citation type="submission" date="2017-09" db="EMBL/GenBank/DDBJ databases">
        <title>Extensive intraspecific genome diversity in a model arbuscular mycorrhizal fungus.</title>
        <authorList>
            <person name="Chen E.C."/>
            <person name="Morin E."/>
            <person name="Beaudet D."/>
            <person name="Noel J."/>
            <person name="Ndikumana S."/>
            <person name="Charron P."/>
            <person name="St-Onge C."/>
            <person name="Giorgi J."/>
            <person name="Grigoriev I.V."/>
            <person name="Roux C."/>
            <person name="Martin F.M."/>
            <person name="Corradi N."/>
        </authorList>
    </citation>
    <scope>NUCLEOTIDE SEQUENCE [LARGE SCALE GENOMIC DNA]</scope>
    <source>
        <strain evidence="1 2">A5</strain>
    </source>
</reference>
<accession>A0A2N0Q2Z3</accession>
<dbReference type="EMBL" id="LLXJ01000188">
    <property type="protein sequence ID" value="PKC13473.1"/>
    <property type="molecule type" value="Genomic_DNA"/>
</dbReference>
<dbReference type="VEuPathDB" id="FungiDB:RhiirFUN_014540"/>
<dbReference type="Proteomes" id="UP000232722">
    <property type="component" value="Unassembled WGS sequence"/>
</dbReference>
<dbReference type="AlphaFoldDB" id="A0A2N0Q2Z3"/>
<proteinExistence type="predicted"/>